<dbReference type="PANTHER" id="PTHR42047">
    <property type="entry name" value="PROTEIN, PUTATIVE (AFU_ORTHOLOGUE AFUA_6G03560)-RELATED"/>
    <property type="match status" value="1"/>
</dbReference>
<comment type="caution">
    <text evidence="2">The sequence shown here is derived from an EMBL/GenBank/DDBJ whole genome shotgun (WGS) entry which is preliminary data.</text>
</comment>
<dbReference type="InterPro" id="IPR052820">
    <property type="entry name" value="PhiA_domain"/>
</dbReference>
<evidence type="ECO:0000313" key="2">
    <source>
        <dbReference type="EMBL" id="CAF9925932.1"/>
    </source>
</evidence>
<dbReference type="PANTHER" id="PTHR42047:SF1">
    <property type="entry name" value="PROTEIN, PUTATIVE (AFU_ORTHOLOGUE AFUA_6G03560)-RELATED"/>
    <property type="match status" value="1"/>
</dbReference>
<sequence length="203" mass="21463">MIPLLCLGAALLYLAASSTFIHHREAPYISFGLIAIHAGSPIHLSSVHAAGNLFWIGKDTVSYCPAIDGLECPGGNHTTFITVSGSQYLRLNTMVPGGQSVYVLPDGTLGSTPAHCDFSPEGSRFEGFNAIAPDSPYNPGSLTFDGADFLACPTNGTSGPYQVFVNTDGISDSDVPCSLWECISFVGATFRNTNDSASAWQYQ</sequence>
<evidence type="ECO:0008006" key="4">
    <source>
        <dbReference type="Google" id="ProtNLM"/>
    </source>
</evidence>
<accession>A0A8H3FIU3</accession>
<dbReference type="Proteomes" id="UP000664521">
    <property type="component" value="Unassembled WGS sequence"/>
</dbReference>
<protein>
    <recommendedName>
        <fullName evidence="4">IgE-binding protein</fullName>
    </recommendedName>
</protein>
<dbReference type="AlphaFoldDB" id="A0A8H3FIU3"/>
<dbReference type="EMBL" id="CAJPDS010000040">
    <property type="protein sequence ID" value="CAF9925932.1"/>
    <property type="molecule type" value="Genomic_DNA"/>
</dbReference>
<keyword evidence="1" id="KW-0732">Signal</keyword>
<feature type="chain" id="PRO_5034836277" description="IgE-binding protein" evidence="1">
    <location>
        <begin position="18"/>
        <end position="203"/>
    </location>
</feature>
<proteinExistence type="predicted"/>
<evidence type="ECO:0000313" key="3">
    <source>
        <dbReference type="Proteomes" id="UP000664521"/>
    </source>
</evidence>
<keyword evidence="3" id="KW-1185">Reference proteome</keyword>
<gene>
    <name evidence="2" type="ORF">HETSPECPRED_006209</name>
</gene>
<reference evidence="2" key="1">
    <citation type="submission" date="2021-03" db="EMBL/GenBank/DDBJ databases">
        <authorList>
            <person name="Tagirdzhanova G."/>
        </authorList>
    </citation>
    <scope>NUCLEOTIDE SEQUENCE</scope>
</reference>
<feature type="signal peptide" evidence="1">
    <location>
        <begin position="1"/>
        <end position="17"/>
    </location>
</feature>
<dbReference type="OrthoDB" id="5430620at2759"/>
<organism evidence="2 3">
    <name type="scientific">Heterodermia speciosa</name>
    <dbReference type="NCBI Taxonomy" id="116794"/>
    <lineage>
        <taxon>Eukaryota</taxon>
        <taxon>Fungi</taxon>
        <taxon>Dikarya</taxon>
        <taxon>Ascomycota</taxon>
        <taxon>Pezizomycotina</taxon>
        <taxon>Lecanoromycetes</taxon>
        <taxon>OSLEUM clade</taxon>
        <taxon>Lecanoromycetidae</taxon>
        <taxon>Caliciales</taxon>
        <taxon>Physciaceae</taxon>
        <taxon>Heterodermia</taxon>
    </lineage>
</organism>
<name>A0A8H3FIU3_9LECA</name>
<evidence type="ECO:0000256" key="1">
    <source>
        <dbReference type="SAM" id="SignalP"/>
    </source>
</evidence>